<proteinExistence type="predicted"/>
<dbReference type="Proteomes" id="UP001151760">
    <property type="component" value="Unassembled WGS sequence"/>
</dbReference>
<evidence type="ECO:0000256" key="1">
    <source>
        <dbReference type="SAM" id="MobiDB-lite"/>
    </source>
</evidence>
<evidence type="ECO:0000313" key="3">
    <source>
        <dbReference type="EMBL" id="GJS75685.1"/>
    </source>
</evidence>
<feature type="compositionally biased region" description="Polar residues" evidence="1">
    <location>
        <begin position="120"/>
        <end position="131"/>
    </location>
</feature>
<dbReference type="Gene3D" id="3.30.420.10">
    <property type="entry name" value="Ribonuclease H-like superfamily/Ribonuclease H"/>
    <property type="match status" value="2"/>
</dbReference>
<dbReference type="GO" id="GO:0003964">
    <property type="term" value="F:RNA-directed DNA polymerase activity"/>
    <property type="evidence" value="ECO:0007669"/>
    <property type="project" value="UniProtKB-KW"/>
</dbReference>
<feature type="region of interest" description="Disordered" evidence="1">
    <location>
        <begin position="65"/>
        <end position="131"/>
    </location>
</feature>
<dbReference type="Pfam" id="PF17921">
    <property type="entry name" value="Integrase_H2C2"/>
    <property type="match status" value="1"/>
</dbReference>
<dbReference type="SUPFAM" id="SSF53098">
    <property type="entry name" value="Ribonuclease H-like"/>
    <property type="match status" value="1"/>
</dbReference>
<dbReference type="PANTHER" id="PTHR47266">
    <property type="entry name" value="ENDONUCLEASE-RELATED"/>
    <property type="match status" value="1"/>
</dbReference>
<feature type="compositionally biased region" description="Basic and acidic residues" evidence="1">
    <location>
        <begin position="82"/>
        <end position="119"/>
    </location>
</feature>
<feature type="domain" description="Integrase zinc-binding" evidence="2">
    <location>
        <begin position="330"/>
        <end position="376"/>
    </location>
</feature>
<protein>
    <submittedName>
        <fullName evidence="3">Reverse transcriptase domain-containing protein</fullName>
    </submittedName>
</protein>
<reference evidence="3" key="2">
    <citation type="submission" date="2022-01" db="EMBL/GenBank/DDBJ databases">
        <authorList>
            <person name="Yamashiro T."/>
            <person name="Shiraishi A."/>
            <person name="Satake H."/>
            <person name="Nakayama K."/>
        </authorList>
    </citation>
    <scope>NUCLEOTIDE SEQUENCE</scope>
</reference>
<reference evidence="3" key="1">
    <citation type="journal article" date="2022" name="Int. J. Mol. Sci.">
        <title>Draft Genome of Tanacetum Coccineum: Genomic Comparison of Closely Related Tanacetum-Family Plants.</title>
        <authorList>
            <person name="Yamashiro T."/>
            <person name="Shiraishi A."/>
            <person name="Nakayama K."/>
            <person name="Satake H."/>
        </authorList>
    </citation>
    <scope>NUCLEOTIDE SEQUENCE</scope>
</reference>
<dbReference type="InterPro" id="IPR052160">
    <property type="entry name" value="Gypsy_RT_Integrase-like"/>
</dbReference>
<gene>
    <name evidence="3" type="ORF">Tco_0725566</name>
</gene>
<dbReference type="Gene3D" id="1.10.340.70">
    <property type="match status" value="1"/>
</dbReference>
<dbReference type="InterPro" id="IPR041588">
    <property type="entry name" value="Integrase_H2C2"/>
</dbReference>
<keyword evidence="3" id="KW-0808">Transferase</keyword>
<dbReference type="InterPro" id="IPR012337">
    <property type="entry name" value="RNaseH-like_sf"/>
</dbReference>
<evidence type="ECO:0000313" key="4">
    <source>
        <dbReference type="Proteomes" id="UP001151760"/>
    </source>
</evidence>
<sequence>MLAKFINEGIREHEGMEIFIKEFKPTNELLLKTRSNLLSELKIEVNELSKVVSNVLIPKNEVKGVTTKGGKMTSEATHSKKIHETGINKNEPPRFEQDVQEKPHDDGEKNKSSSIRERTTQPLVKPQQSSIPFPNRVRKEKEETLQQIFLENLKQLDINIPFIEALVQIPKYAKYLKSLLTNKSRLEEACTETMNERCLAVLLDELPSKEKDPRSFTNPCQVFEKPKEAEDLAAYHLSRFQKPHMEVLTERKIADKFCDDHLIVLKSKFNNDEPWYADFVNYIVRKVLPPNWTFEKRKRFFSQVKTYFWEEPYAFKLCADNIMRRCVAGSETLKILAHCHSGPTGGHHSANVTAKKVYESGFYWPSVFKDVNEYVCEVFDVWGLDFMGPSPQSRGNKYILVAVDYVSKWVEAQALPTNNARVVLEKALQRYDVTHKLSMTYDPQSNRQTEVTNRAIKRILERSVGYNPKEWSKKLNDALWAFRTAYKTPTRCTPFRLVYGKACHLLVEIEHKAHWALKQCNMDLTLASKSHLIQLNEFAKLRDGAYANTRIYKERTKKWHDSRLRGDKDFKVGDKVLLYNSRLKMYLGKLKSKWSGPNIVKKVYPHGAIEITDMDGVSFKVNGQ</sequence>
<accession>A0ABQ4YFF5</accession>
<organism evidence="3 4">
    <name type="scientific">Tanacetum coccineum</name>
    <dbReference type="NCBI Taxonomy" id="301880"/>
    <lineage>
        <taxon>Eukaryota</taxon>
        <taxon>Viridiplantae</taxon>
        <taxon>Streptophyta</taxon>
        <taxon>Embryophyta</taxon>
        <taxon>Tracheophyta</taxon>
        <taxon>Spermatophyta</taxon>
        <taxon>Magnoliopsida</taxon>
        <taxon>eudicotyledons</taxon>
        <taxon>Gunneridae</taxon>
        <taxon>Pentapetalae</taxon>
        <taxon>asterids</taxon>
        <taxon>campanulids</taxon>
        <taxon>Asterales</taxon>
        <taxon>Asteraceae</taxon>
        <taxon>Asteroideae</taxon>
        <taxon>Anthemideae</taxon>
        <taxon>Anthemidinae</taxon>
        <taxon>Tanacetum</taxon>
    </lineage>
</organism>
<comment type="caution">
    <text evidence="3">The sequence shown here is derived from an EMBL/GenBank/DDBJ whole genome shotgun (WGS) entry which is preliminary data.</text>
</comment>
<dbReference type="InterPro" id="IPR036397">
    <property type="entry name" value="RNaseH_sf"/>
</dbReference>
<dbReference type="EMBL" id="BQNB010010321">
    <property type="protein sequence ID" value="GJS75685.1"/>
    <property type="molecule type" value="Genomic_DNA"/>
</dbReference>
<keyword evidence="4" id="KW-1185">Reference proteome</keyword>
<name>A0ABQ4YFF5_9ASTR</name>
<keyword evidence="3" id="KW-0548">Nucleotidyltransferase</keyword>
<evidence type="ECO:0000259" key="2">
    <source>
        <dbReference type="Pfam" id="PF17921"/>
    </source>
</evidence>
<keyword evidence="3" id="KW-0695">RNA-directed DNA polymerase</keyword>